<dbReference type="EMBL" id="MU865915">
    <property type="protein sequence ID" value="KAK4455165.1"/>
    <property type="molecule type" value="Genomic_DNA"/>
</dbReference>
<dbReference type="GO" id="GO:0000009">
    <property type="term" value="F:alpha-1,6-mannosyltransferase activity"/>
    <property type="evidence" value="ECO:0007669"/>
    <property type="project" value="InterPro"/>
</dbReference>
<reference evidence="2" key="2">
    <citation type="submission" date="2023-05" db="EMBL/GenBank/DDBJ databases">
        <authorList>
            <consortium name="Lawrence Berkeley National Laboratory"/>
            <person name="Steindorff A."/>
            <person name="Hensen N."/>
            <person name="Bonometti L."/>
            <person name="Westerberg I."/>
            <person name="Brannstrom I.O."/>
            <person name="Guillou S."/>
            <person name="Cros-Aarteil S."/>
            <person name="Calhoun S."/>
            <person name="Haridas S."/>
            <person name="Kuo A."/>
            <person name="Mondo S."/>
            <person name="Pangilinan J."/>
            <person name="Riley R."/>
            <person name="Labutti K."/>
            <person name="Andreopoulos B."/>
            <person name="Lipzen A."/>
            <person name="Chen C."/>
            <person name="Yanf M."/>
            <person name="Daum C."/>
            <person name="Ng V."/>
            <person name="Clum A."/>
            <person name="Ohm R."/>
            <person name="Martin F."/>
            <person name="Silar P."/>
            <person name="Natvig D."/>
            <person name="Lalanne C."/>
            <person name="Gautier V."/>
            <person name="Ament-Velasquez S.L."/>
            <person name="Kruys A."/>
            <person name="Hutchinson M.I."/>
            <person name="Powell A.J."/>
            <person name="Barry K."/>
            <person name="Miller A.N."/>
            <person name="Grigoriev I.V."/>
            <person name="Debuchy R."/>
            <person name="Gladieux P."/>
            <person name="Thoren M.H."/>
            <person name="Johannesson H."/>
        </authorList>
    </citation>
    <scope>NUCLEOTIDE SEQUENCE</scope>
    <source>
        <strain evidence="2">PSN243</strain>
    </source>
</reference>
<proteinExistence type="inferred from homology"/>
<evidence type="ECO:0000313" key="2">
    <source>
        <dbReference type="EMBL" id="KAK4455165.1"/>
    </source>
</evidence>
<dbReference type="Pfam" id="PF04488">
    <property type="entry name" value="Gly_transf_sug"/>
    <property type="match status" value="1"/>
</dbReference>
<dbReference type="PANTHER" id="PTHR31834:SF8">
    <property type="entry name" value="TRANSFERASE, PUTATIVE (AFU_ORTHOLOGUE AFUA_6G14040)-RELATED"/>
    <property type="match status" value="1"/>
</dbReference>
<dbReference type="InterPro" id="IPR007577">
    <property type="entry name" value="GlycoTrfase_DXD_sugar-bd_CS"/>
</dbReference>
<sequence>MLRPHARSWVTSRASLLTTFVALFILVSIWTTRIYGDALNLEALRNRLPSNLNPLRNRPASPFRNTTDPVTHHLLPPKIWQISLPKNPADPAGRDINPESLQDAATWLAKNPDYAYTLVDNFGGETFVRTHFSHRPDILAAYQNMPNVGMKSDLLRYLLLYIEGGVYTDTDTVAIKPIDKWIPEEFRSKAKVVVGIEFDRLDGGAWADINHWVQFCQWTIAAAPGHPVFMRMVDRVLASLEDLSKEHHVPVDHVKPTSFEVMNSTGPAAWTDVVFEELRLAEGWLSDTKDLSGMPGARMFGDVLVLTVNGFGMGQLHSGSVNNGTVPEEEELVGTAYGGKKGLR</sequence>
<dbReference type="GO" id="GO:0000136">
    <property type="term" value="C:mannan polymerase complex"/>
    <property type="evidence" value="ECO:0007669"/>
    <property type="project" value="TreeGrafter"/>
</dbReference>
<dbReference type="InterPro" id="IPR039367">
    <property type="entry name" value="Och1-like"/>
</dbReference>
<dbReference type="PANTHER" id="PTHR31834">
    <property type="entry name" value="INITIATION-SPECIFIC ALPHA-1,6-MANNOSYLTRANSFERASE"/>
    <property type="match status" value="1"/>
</dbReference>
<comment type="similarity">
    <text evidence="1">Belongs to the glycosyltransferase 32 family.</text>
</comment>
<organism evidence="2 3">
    <name type="scientific">Podospora aff. communis PSN243</name>
    <dbReference type="NCBI Taxonomy" id="3040156"/>
    <lineage>
        <taxon>Eukaryota</taxon>
        <taxon>Fungi</taxon>
        <taxon>Dikarya</taxon>
        <taxon>Ascomycota</taxon>
        <taxon>Pezizomycotina</taxon>
        <taxon>Sordariomycetes</taxon>
        <taxon>Sordariomycetidae</taxon>
        <taxon>Sordariales</taxon>
        <taxon>Podosporaceae</taxon>
        <taxon>Podospora</taxon>
    </lineage>
</organism>
<dbReference type="GO" id="GO:0006487">
    <property type="term" value="P:protein N-linked glycosylation"/>
    <property type="evidence" value="ECO:0007669"/>
    <property type="project" value="TreeGrafter"/>
</dbReference>
<evidence type="ECO:0000256" key="1">
    <source>
        <dbReference type="ARBA" id="ARBA00009003"/>
    </source>
</evidence>
<evidence type="ECO:0000313" key="3">
    <source>
        <dbReference type="Proteomes" id="UP001321760"/>
    </source>
</evidence>
<dbReference type="SUPFAM" id="SSF53448">
    <property type="entry name" value="Nucleotide-diphospho-sugar transferases"/>
    <property type="match status" value="1"/>
</dbReference>
<dbReference type="InterPro" id="IPR029044">
    <property type="entry name" value="Nucleotide-diphossugar_trans"/>
</dbReference>
<protein>
    <submittedName>
        <fullName evidence="2">Alpha-mannosyltransferase och1</fullName>
    </submittedName>
</protein>
<keyword evidence="3" id="KW-1185">Reference proteome</keyword>
<name>A0AAV9H5A3_9PEZI</name>
<reference evidence="2" key="1">
    <citation type="journal article" date="2023" name="Mol. Phylogenet. Evol.">
        <title>Genome-scale phylogeny and comparative genomics of the fungal order Sordariales.</title>
        <authorList>
            <person name="Hensen N."/>
            <person name="Bonometti L."/>
            <person name="Westerberg I."/>
            <person name="Brannstrom I.O."/>
            <person name="Guillou S."/>
            <person name="Cros-Aarteil S."/>
            <person name="Calhoun S."/>
            <person name="Haridas S."/>
            <person name="Kuo A."/>
            <person name="Mondo S."/>
            <person name="Pangilinan J."/>
            <person name="Riley R."/>
            <person name="LaButti K."/>
            <person name="Andreopoulos B."/>
            <person name="Lipzen A."/>
            <person name="Chen C."/>
            <person name="Yan M."/>
            <person name="Daum C."/>
            <person name="Ng V."/>
            <person name="Clum A."/>
            <person name="Steindorff A."/>
            <person name="Ohm R.A."/>
            <person name="Martin F."/>
            <person name="Silar P."/>
            <person name="Natvig D.O."/>
            <person name="Lalanne C."/>
            <person name="Gautier V."/>
            <person name="Ament-Velasquez S.L."/>
            <person name="Kruys A."/>
            <person name="Hutchinson M.I."/>
            <person name="Powell A.J."/>
            <person name="Barry K."/>
            <person name="Miller A.N."/>
            <person name="Grigoriev I.V."/>
            <person name="Debuchy R."/>
            <person name="Gladieux P."/>
            <person name="Hiltunen Thoren M."/>
            <person name="Johannesson H."/>
        </authorList>
    </citation>
    <scope>NUCLEOTIDE SEQUENCE</scope>
    <source>
        <strain evidence="2">PSN243</strain>
    </source>
</reference>
<dbReference type="AlphaFoldDB" id="A0AAV9H5A3"/>
<gene>
    <name evidence="2" type="ORF">QBC34DRAFT_108861</name>
</gene>
<comment type="caution">
    <text evidence="2">The sequence shown here is derived from an EMBL/GenBank/DDBJ whole genome shotgun (WGS) entry which is preliminary data.</text>
</comment>
<dbReference type="Proteomes" id="UP001321760">
    <property type="component" value="Unassembled WGS sequence"/>
</dbReference>
<accession>A0AAV9H5A3</accession>
<dbReference type="Gene3D" id="3.90.550.20">
    <property type="match status" value="1"/>
</dbReference>